<dbReference type="SUPFAM" id="SSF158682">
    <property type="entry name" value="TerB-like"/>
    <property type="match status" value="1"/>
</dbReference>
<organism evidence="1 2">
    <name type="scientific">Alishewanella tabrizica</name>
    <dbReference type="NCBI Taxonomy" id="671278"/>
    <lineage>
        <taxon>Bacteria</taxon>
        <taxon>Pseudomonadati</taxon>
        <taxon>Pseudomonadota</taxon>
        <taxon>Gammaproteobacteria</taxon>
        <taxon>Alteromonadales</taxon>
        <taxon>Alteromonadaceae</taxon>
        <taxon>Alishewanella</taxon>
    </lineage>
</organism>
<dbReference type="Proteomes" id="UP000634667">
    <property type="component" value="Unassembled WGS sequence"/>
</dbReference>
<dbReference type="Gene3D" id="1.10.3680.10">
    <property type="entry name" value="TerB-like"/>
    <property type="match status" value="1"/>
</dbReference>
<dbReference type="Pfam" id="PF04391">
    <property type="entry name" value="DUF533"/>
    <property type="match status" value="1"/>
</dbReference>
<name>A0ABQ2WK97_9ALTE</name>
<comment type="caution">
    <text evidence="1">The sequence shown here is derived from an EMBL/GenBank/DDBJ whole genome shotgun (WGS) entry which is preliminary data.</text>
</comment>
<sequence length="236" mass="25188">MINKLFLEKLLKSGAELTGSGKSTSHSQQDITQTLGSLLKGKGGAAVAGGALGYLLGSKKGRSIGGKVLTYGGLAALGALAYKAYGDWQQNQQAAGQPSTPSLPQTLGNMNEQQVDHHCKAILIAVIAAAKADGHIDDREREIIDAEVAKLTADAVLIRFVDAELQKPLDPAEVAKHAKSQEMAAEMFLASVLVIDEESFMERSYLNELARQLTLPEGLQHELKQQVKQLTLTTQG</sequence>
<proteinExistence type="predicted"/>
<dbReference type="EMBL" id="BMYR01000004">
    <property type="protein sequence ID" value="GGW57573.1"/>
    <property type="molecule type" value="Genomic_DNA"/>
</dbReference>
<evidence type="ECO:0000313" key="1">
    <source>
        <dbReference type="EMBL" id="GGW57573.1"/>
    </source>
</evidence>
<dbReference type="CDD" id="cd07178">
    <property type="entry name" value="terB_like_YebE"/>
    <property type="match status" value="1"/>
</dbReference>
<dbReference type="InterPro" id="IPR007486">
    <property type="entry name" value="YebE"/>
</dbReference>
<reference evidence="2" key="1">
    <citation type="journal article" date="2019" name="Int. J. Syst. Evol. Microbiol.">
        <title>The Global Catalogue of Microorganisms (GCM) 10K type strain sequencing project: providing services to taxonomists for standard genome sequencing and annotation.</title>
        <authorList>
            <consortium name="The Broad Institute Genomics Platform"/>
            <consortium name="The Broad Institute Genome Sequencing Center for Infectious Disease"/>
            <person name="Wu L."/>
            <person name="Ma J."/>
        </authorList>
    </citation>
    <scope>NUCLEOTIDE SEQUENCE [LARGE SCALE GENOMIC DNA]</scope>
    <source>
        <strain evidence="2">KCTC 23723</strain>
    </source>
</reference>
<dbReference type="InterPro" id="IPR029024">
    <property type="entry name" value="TerB-like"/>
</dbReference>
<evidence type="ECO:0000313" key="2">
    <source>
        <dbReference type="Proteomes" id="UP000634667"/>
    </source>
</evidence>
<protein>
    <submittedName>
        <fullName evidence="1">Protein YebE</fullName>
    </submittedName>
</protein>
<dbReference type="RefSeq" id="WP_189481522.1">
    <property type="nucleotide sequence ID" value="NZ_BMYR01000004.1"/>
</dbReference>
<keyword evidence="2" id="KW-1185">Reference proteome</keyword>
<gene>
    <name evidence="1" type="ORF">GCM10008111_12060</name>
</gene>
<accession>A0ABQ2WK97</accession>